<dbReference type="OrthoDB" id="10060449at2759"/>
<dbReference type="PANTHER" id="PTHR10670">
    <property type="entry name" value="DNA POLYMERASE EPSILON CATALYTIC SUBUNIT A"/>
    <property type="match status" value="1"/>
</dbReference>
<keyword evidence="4" id="KW-0862">Zinc</keyword>
<keyword evidence="4" id="KW-0004">4Fe-4S</keyword>
<dbReference type="InterPro" id="IPR029703">
    <property type="entry name" value="POL2"/>
</dbReference>
<keyword evidence="2 4" id="KW-0548">Nucleotidyltransferase</keyword>
<dbReference type="GO" id="GO:0003887">
    <property type="term" value="F:DNA-directed DNA polymerase activity"/>
    <property type="evidence" value="ECO:0007669"/>
    <property type="project" value="UniProtKB-KW"/>
</dbReference>
<protein>
    <recommendedName>
        <fullName evidence="4">DNA polymerase epsilon catalytic subunit</fullName>
        <ecNumber evidence="4">2.7.7.7</ecNumber>
    </recommendedName>
</protein>
<evidence type="ECO:0000256" key="4">
    <source>
        <dbReference type="RuleBase" id="RU365029"/>
    </source>
</evidence>
<evidence type="ECO:0000313" key="7">
    <source>
        <dbReference type="Proteomes" id="UP000023152"/>
    </source>
</evidence>
<dbReference type="GO" id="GO:0008622">
    <property type="term" value="C:epsilon DNA polymerase complex"/>
    <property type="evidence" value="ECO:0007669"/>
    <property type="project" value="InterPro"/>
</dbReference>
<dbReference type="GO" id="GO:0000278">
    <property type="term" value="P:mitotic cell cycle"/>
    <property type="evidence" value="ECO:0007669"/>
    <property type="project" value="TreeGrafter"/>
</dbReference>
<dbReference type="GO" id="GO:0006297">
    <property type="term" value="P:nucleotide-excision repair, DNA gap filling"/>
    <property type="evidence" value="ECO:0007669"/>
    <property type="project" value="TreeGrafter"/>
</dbReference>
<keyword evidence="4" id="KW-0411">Iron-sulfur</keyword>
<dbReference type="Proteomes" id="UP000023152">
    <property type="component" value="Unassembled WGS sequence"/>
</dbReference>
<evidence type="ECO:0000256" key="1">
    <source>
        <dbReference type="ARBA" id="ARBA00022679"/>
    </source>
</evidence>
<dbReference type="AlphaFoldDB" id="X6LNA1"/>
<comment type="similarity">
    <text evidence="4">Belongs to the DNA polymerase type-B family.</text>
</comment>
<dbReference type="EC" id="2.7.7.7" evidence="4"/>
<keyword evidence="4" id="KW-0539">Nucleus</keyword>
<dbReference type="Gene3D" id="1.10.132.60">
    <property type="entry name" value="DNA polymerase family B, C-terminal domain"/>
    <property type="match status" value="1"/>
</dbReference>
<dbReference type="GO" id="GO:0006287">
    <property type="term" value="P:base-excision repair, gap-filling"/>
    <property type="evidence" value="ECO:0007669"/>
    <property type="project" value="TreeGrafter"/>
</dbReference>
<comment type="caution">
    <text evidence="6">The sequence shown here is derived from an EMBL/GenBank/DDBJ whole genome shotgun (WGS) entry which is preliminary data.</text>
</comment>
<reference evidence="6 7" key="1">
    <citation type="journal article" date="2013" name="Curr. Biol.">
        <title>The Genome of the Foraminiferan Reticulomyxa filosa.</title>
        <authorList>
            <person name="Glockner G."/>
            <person name="Hulsmann N."/>
            <person name="Schleicher M."/>
            <person name="Noegel A.A."/>
            <person name="Eichinger L."/>
            <person name="Gallinger C."/>
            <person name="Pawlowski J."/>
            <person name="Sierra R."/>
            <person name="Euteneuer U."/>
            <person name="Pillet L."/>
            <person name="Moustafa A."/>
            <person name="Platzer M."/>
            <person name="Groth M."/>
            <person name="Szafranski K."/>
            <person name="Schliwa M."/>
        </authorList>
    </citation>
    <scope>NUCLEOTIDE SEQUENCE [LARGE SCALE GENOMIC DNA]</scope>
</reference>
<keyword evidence="7" id="KW-1185">Reference proteome</keyword>
<name>X6LNA1_RETFI</name>
<keyword evidence="4" id="KW-0238">DNA-binding</keyword>
<comment type="cofactor">
    <cofactor evidence="4">
        <name>[4Fe-4S] cluster</name>
        <dbReference type="ChEBI" id="CHEBI:49883"/>
    </cofactor>
</comment>
<gene>
    <name evidence="6" type="ORF">RFI_34781</name>
</gene>
<feature type="domain" description="DNA polymerase epsilon ,catalytic subunit A thumb" evidence="5">
    <location>
        <begin position="146"/>
        <end position="233"/>
    </location>
</feature>
<dbReference type="GO" id="GO:0008310">
    <property type="term" value="F:single-stranded DNA 3'-5' DNA exonuclease activity"/>
    <property type="evidence" value="ECO:0007669"/>
    <property type="project" value="TreeGrafter"/>
</dbReference>
<dbReference type="InterPro" id="IPR042087">
    <property type="entry name" value="DNA_pol_B_thumb"/>
</dbReference>
<dbReference type="GO" id="GO:0051539">
    <property type="term" value="F:4 iron, 4 sulfur cluster binding"/>
    <property type="evidence" value="ECO:0007669"/>
    <property type="project" value="UniProtKB-KW"/>
</dbReference>
<sequence>MAMAGITTHIGGNLIIDAHRLCERIGRPIELDTDGIWTLLPSTFPENFEIKLKNGQTYGKLAYPCSMLNIRTHEKYTNDQYQTLVDDTKHRYTQTSECSIFFELDGPYKCMVLPASTEEGRKLKKRYIVYDKENKIAELKGFEIKRRGEFSMIKIFQEEVFGAFLKGASLAETYYHVGQVGERWLQILETKAIEVRDDELFELITESKSISRSIVEYGISKSTSITCARRVGDQRRRAQLQVCHIPKAHRCPPLVSVCHTHRNLSS</sequence>
<dbReference type="SUPFAM" id="SSF56672">
    <property type="entry name" value="DNA/RNA polymerases"/>
    <property type="match status" value="1"/>
</dbReference>
<comment type="catalytic activity">
    <reaction evidence="4">
        <text>DNA(n) + a 2'-deoxyribonucleoside 5'-triphosphate = DNA(n+1) + diphosphate</text>
        <dbReference type="Rhea" id="RHEA:22508"/>
        <dbReference type="Rhea" id="RHEA-COMP:17339"/>
        <dbReference type="Rhea" id="RHEA-COMP:17340"/>
        <dbReference type="ChEBI" id="CHEBI:33019"/>
        <dbReference type="ChEBI" id="CHEBI:61560"/>
        <dbReference type="ChEBI" id="CHEBI:173112"/>
        <dbReference type="EC" id="2.7.7.7"/>
    </reaction>
</comment>
<comment type="subcellular location">
    <subcellularLocation>
        <location evidence="4">Nucleus</location>
    </subcellularLocation>
</comment>
<evidence type="ECO:0000256" key="2">
    <source>
        <dbReference type="ARBA" id="ARBA00022695"/>
    </source>
</evidence>
<dbReference type="GO" id="GO:0008270">
    <property type="term" value="F:zinc ion binding"/>
    <property type="evidence" value="ECO:0007669"/>
    <property type="project" value="UniProtKB-KW"/>
</dbReference>
<dbReference type="InterPro" id="IPR055191">
    <property type="entry name" value="POL2_thumb"/>
</dbReference>
<dbReference type="Pfam" id="PF22634">
    <property type="entry name" value="POL2_thumb"/>
    <property type="match status" value="1"/>
</dbReference>
<comment type="function">
    <text evidence="4">DNA polymerase II participates in chromosomal DNA replication.</text>
</comment>
<accession>X6LNA1</accession>
<dbReference type="EMBL" id="ASPP01035271">
    <property type="protein sequence ID" value="ETO02637.1"/>
    <property type="molecule type" value="Genomic_DNA"/>
</dbReference>
<proteinExistence type="inferred from homology"/>
<dbReference type="GO" id="GO:0003677">
    <property type="term" value="F:DNA binding"/>
    <property type="evidence" value="ECO:0007669"/>
    <property type="project" value="UniProtKB-KW"/>
</dbReference>
<keyword evidence="4" id="KW-0235">DNA replication</keyword>
<evidence type="ECO:0000313" key="6">
    <source>
        <dbReference type="EMBL" id="ETO02637.1"/>
    </source>
</evidence>
<dbReference type="GO" id="GO:0045004">
    <property type="term" value="P:DNA replication proofreading"/>
    <property type="evidence" value="ECO:0007669"/>
    <property type="project" value="TreeGrafter"/>
</dbReference>
<keyword evidence="3 4" id="KW-0239">DNA-directed DNA polymerase</keyword>
<evidence type="ECO:0000259" key="5">
    <source>
        <dbReference type="Pfam" id="PF22634"/>
    </source>
</evidence>
<evidence type="ECO:0000256" key="3">
    <source>
        <dbReference type="ARBA" id="ARBA00022932"/>
    </source>
</evidence>
<dbReference type="InterPro" id="IPR043502">
    <property type="entry name" value="DNA/RNA_pol_sf"/>
</dbReference>
<dbReference type="PANTHER" id="PTHR10670:SF0">
    <property type="entry name" value="DNA POLYMERASE EPSILON CATALYTIC SUBUNIT A"/>
    <property type="match status" value="1"/>
</dbReference>
<keyword evidence="4" id="KW-0863">Zinc-finger</keyword>
<organism evidence="6 7">
    <name type="scientific">Reticulomyxa filosa</name>
    <dbReference type="NCBI Taxonomy" id="46433"/>
    <lineage>
        <taxon>Eukaryota</taxon>
        <taxon>Sar</taxon>
        <taxon>Rhizaria</taxon>
        <taxon>Retaria</taxon>
        <taxon>Foraminifera</taxon>
        <taxon>Monothalamids</taxon>
        <taxon>Reticulomyxidae</taxon>
        <taxon>Reticulomyxa</taxon>
    </lineage>
</organism>
<keyword evidence="4" id="KW-0408">Iron</keyword>
<dbReference type="GO" id="GO:0006272">
    <property type="term" value="P:leading strand elongation"/>
    <property type="evidence" value="ECO:0007669"/>
    <property type="project" value="TreeGrafter"/>
</dbReference>
<keyword evidence="1 4" id="KW-0808">Transferase</keyword>
<keyword evidence="4" id="KW-0479">Metal-binding</keyword>